<sequence>MSAITETTQTTTKVDVFICGAGPVGLFFAYQMAMRGHSIFICDYKPGPTLESRAASLTARSMELFEARGLAGDFIAESFAAKGIRVWRNGKLLGQFDYGGDTAYGQLTIISQSNTESILSRRLEADTDSCVHWETELVSYVQDKDKVVATVLDKKTGEEHRVESAFIVGADGSRSKVRKENEGWTFNGTAEKTQFALADIELSGKGIEEFSERLNLLSRGPDVFGMIRLNPLPHESVNDFSTYRIFGNLTEYNPANAKISNSGEVDHGLVAKKRDTQALTLEFIQSWLDRFTDPYKLTAGKMIWASQFKVNERIANGYRRDRAFLVGDAAHCHSPAGGLGLSLGLQDADNLVWKMSDVLKGVSRDPERLLNSYNLERYPLAEATLRATSNSSDASFTRNELVGYVATVAAFAALKVPQVRNFVYERAMQLNICIDPEHSPILGRFDKGLVKPGQFLPNHEPLRKAIFPRATPSKANRYIHRQTLRDILILTEQTAVIYIGTRYSGAASNQDIIKKFWIQTKFLPVKRLVVQSVVNCNLARPPAYIQDDEKEEAEESFYNEERIDTPLSLTKQVGLLPLLSNMLSAVQNPPGVLLVVRPDFYISQAQLVHNEADLMSSLRYVSDMFVNKASSV</sequence>
<name>A0AAN7DGP8_9FUNG</name>
<evidence type="ECO:0000313" key="6">
    <source>
        <dbReference type="EMBL" id="KAK4514526.1"/>
    </source>
</evidence>
<keyword evidence="3" id="KW-0274">FAD</keyword>
<keyword evidence="7" id="KW-1185">Reference proteome</keyword>
<evidence type="ECO:0000256" key="1">
    <source>
        <dbReference type="ARBA" id="ARBA00001974"/>
    </source>
</evidence>
<evidence type="ECO:0000256" key="2">
    <source>
        <dbReference type="ARBA" id="ARBA00022630"/>
    </source>
</evidence>
<evidence type="ECO:0000256" key="4">
    <source>
        <dbReference type="ARBA" id="ARBA00023002"/>
    </source>
</evidence>
<dbReference type="Proteomes" id="UP001304243">
    <property type="component" value="Unassembled WGS sequence"/>
</dbReference>
<feature type="domain" description="FAD-binding" evidence="5">
    <location>
        <begin position="13"/>
        <end position="387"/>
    </location>
</feature>
<dbReference type="InterPro" id="IPR036188">
    <property type="entry name" value="FAD/NAD-bd_sf"/>
</dbReference>
<dbReference type="Gene3D" id="3.50.50.60">
    <property type="entry name" value="FAD/NAD(P)-binding domain"/>
    <property type="match status" value="1"/>
</dbReference>
<accession>A0AAN7DGP8</accession>
<keyword evidence="4" id="KW-0560">Oxidoreductase</keyword>
<dbReference type="PRINTS" id="PR00420">
    <property type="entry name" value="RNGMNOXGNASE"/>
</dbReference>
<dbReference type="GeneID" id="89945826"/>
<dbReference type="InterPro" id="IPR002938">
    <property type="entry name" value="FAD-bd"/>
</dbReference>
<organism evidence="6 7">
    <name type="scientific">Mucor velutinosus</name>
    <dbReference type="NCBI Taxonomy" id="708070"/>
    <lineage>
        <taxon>Eukaryota</taxon>
        <taxon>Fungi</taxon>
        <taxon>Fungi incertae sedis</taxon>
        <taxon>Mucoromycota</taxon>
        <taxon>Mucoromycotina</taxon>
        <taxon>Mucoromycetes</taxon>
        <taxon>Mucorales</taxon>
        <taxon>Mucorineae</taxon>
        <taxon>Mucoraceae</taxon>
        <taxon>Mucor</taxon>
    </lineage>
</organism>
<gene>
    <name evidence="6" type="ORF">ATC70_002124</name>
</gene>
<dbReference type="GO" id="GO:0071949">
    <property type="term" value="F:FAD binding"/>
    <property type="evidence" value="ECO:0007669"/>
    <property type="project" value="InterPro"/>
</dbReference>
<dbReference type="SUPFAM" id="SSF51905">
    <property type="entry name" value="FAD/NAD(P)-binding domain"/>
    <property type="match status" value="1"/>
</dbReference>
<proteinExistence type="predicted"/>
<dbReference type="InterPro" id="IPR050641">
    <property type="entry name" value="RIFMO-like"/>
</dbReference>
<keyword evidence="2" id="KW-0285">Flavoprotein</keyword>
<reference evidence="6 7" key="1">
    <citation type="submission" date="2022-11" db="EMBL/GenBank/DDBJ databases">
        <title>Mucor velutinosus strain NIH1002 WGS.</title>
        <authorList>
            <person name="Subramanian P."/>
            <person name="Mullikin J.C."/>
            <person name="Segre J.A."/>
            <person name="Zelazny A.M."/>
        </authorList>
    </citation>
    <scope>NUCLEOTIDE SEQUENCE [LARGE SCALE GENOMIC DNA]</scope>
    <source>
        <strain evidence="6 7">NIH1002</strain>
    </source>
</reference>
<dbReference type="PANTHER" id="PTHR43004:SF19">
    <property type="entry name" value="BINDING MONOOXYGENASE, PUTATIVE (JCVI)-RELATED"/>
    <property type="match status" value="1"/>
</dbReference>
<comment type="cofactor">
    <cofactor evidence="1">
        <name>FAD</name>
        <dbReference type="ChEBI" id="CHEBI:57692"/>
    </cofactor>
</comment>
<dbReference type="GO" id="GO:0016709">
    <property type="term" value="F:oxidoreductase activity, acting on paired donors, with incorporation or reduction of molecular oxygen, NAD(P)H as one donor, and incorporation of one atom of oxygen"/>
    <property type="evidence" value="ECO:0007669"/>
    <property type="project" value="UniProtKB-ARBA"/>
</dbReference>
<dbReference type="EMBL" id="JASEJX010000015">
    <property type="protein sequence ID" value="KAK4514526.1"/>
    <property type="molecule type" value="Genomic_DNA"/>
</dbReference>
<evidence type="ECO:0000313" key="7">
    <source>
        <dbReference type="Proteomes" id="UP001304243"/>
    </source>
</evidence>
<evidence type="ECO:0000256" key="3">
    <source>
        <dbReference type="ARBA" id="ARBA00022827"/>
    </source>
</evidence>
<dbReference type="AlphaFoldDB" id="A0AAN7DGP8"/>
<evidence type="ECO:0000259" key="5">
    <source>
        <dbReference type="Pfam" id="PF01494"/>
    </source>
</evidence>
<dbReference type="RefSeq" id="XP_064681192.1">
    <property type="nucleotide sequence ID" value="XM_064821506.1"/>
</dbReference>
<protein>
    <submittedName>
        <fullName evidence="6">HpcH_HpaI domain-containing protein</fullName>
    </submittedName>
</protein>
<comment type="caution">
    <text evidence="6">The sequence shown here is derived from an EMBL/GenBank/DDBJ whole genome shotgun (WGS) entry which is preliminary data.</text>
</comment>
<dbReference type="Pfam" id="PF01494">
    <property type="entry name" value="FAD_binding_3"/>
    <property type="match status" value="1"/>
</dbReference>
<dbReference type="Gene3D" id="3.30.70.2450">
    <property type="match status" value="1"/>
</dbReference>
<dbReference type="PANTHER" id="PTHR43004">
    <property type="entry name" value="TRK SYSTEM POTASSIUM UPTAKE PROTEIN"/>
    <property type="match status" value="1"/>
</dbReference>